<dbReference type="PANTHER" id="PTHR33776">
    <property type="entry name" value="ENDO/EXONUCLEASE/PHOSPHATASE DOMAIN-CONTAINING PROTEIN"/>
    <property type="match status" value="1"/>
</dbReference>
<evidence type="ECO:0000259" key="2">
    <source>
        <dbReference type="Pfam" id="PF03372"/>
    </source>
</evidence>
<feature type="compositionally biased region" description="Acidic residues" evidence="1">
    <location>
        <begin position="46"/>
        <end position="79"/>
    </location>
</feature>
<dbReference type="InterPro" id="IPR005135">
    <property type="entry name" value="Endo/exonuclease/phosphatase"/>
</dbReference>
<comment type="caution">
    <text evidence="3">The sequence shown here is derived from an EMBL/GenBank/DDBJ whole genome shotgun (WGS) entry which is preliminary data.</text>
</comment>
<dbReference type="AlphaFoldDB" id="A0AAV1Q4E8"/>
<proteinExistence type="predicted"/>
<evidence type="ECO:0000256" key="1">
    <source>
        <dbReference type="SAM" id="MobiDB-lite"/>
    </source>
</evidence>
<dbReference type="Gene3D" id="3.60.10.10">
    <property type="entry name" value="Endonuclease/exonuclease/phosphatase"/>
    <property type="match status" value="1"/>
</dbReference>
<protein>
    <submittedName>
        <fullName evidence="3">Trichohyalin-like</fullName>
    </submittedName>
</protein>
<name>A0AAV1Q4E8_SCOSC</name>
<feature type="compositionally biased region" description="Acidic residues" evidence="1">
    <location>
        <begin position="1"/>
        <end position="14"/>
    </location>
</feature>
<dbReference type="SUPFAM" id="SSF56219">
    <property type="entry name" value="DNase I-like"/>
    <property type="match status" value="1"/>
</dbReference>
<accession>A0AAV1Q4E8</accession>
<dbReference type="GO" id="GO:0003824">
    <property type="term" value="F:catalytic activity"/>
    <property type="evidence" value="ECO:0007669"/>
    <property type="project" value="InterPro"/>
</dbReference>
<dbReference type="Pfam" id="PF03372">
    <property type="entry name" value="Exo_endo_phos"/>
    <property type="match status" value="1"/>
</dbReference>
<evidence type="ECO:0000313" key="4">
    <source>
        <dbReference type="Proteomes" id="UP001314229"/>
    </source>
</evidence>
<feature type="domain" description="Endonuclease/exonuclease/phosphatase" evidence="2">
    <location>
        <begin position="152"/>
        <end position="366"/>
    </location>
</feature>
<dbReference type="PANTHER" id="PTHR33776:SF3">
    <property type="entry name" value="PHD-TYPE DOMAIN-CONTAINING PROTEIN"/>
    <property type="match status" value="1"/>
</dbReference>
<feature type="compositionally biased region" description="Basic and acidic residues" evidence="1">
    <location>
        <begin position="15"/>
        <end position="29"/>
    </location>
</feature>
<sequence length="382" mass="43809">MADCLQESEQEDDRTESIRREKERGRDQNEQTGSGEQRGGDHGEEERDEEEEDSEEEDSEEEESDETDSQEDTEEDEESGREKKKYLLQRLNQKSDVVGGAVGMASALPDVTEQLDDMRINEPSGGRSKTKKEIKSDKSQKPPGTIKVGLLNVRSLNKRIANRRLPEVIKELITKNNLDVFLTTETWLQPDTADAVLHEASPPNYKFFHSVRLNVNQDRKRGGGVAIQYKQELQGEIKRATTPPETFEYVAAELKHDEWKQPVLFINVYRPPGFNQFDAFLEEFKKLLDEIYVGYNSIIITGDFNIHVDVKTDRSTIEFMKLLEESGLTQHVEQPTHQSGHTLDLVITRNVEISDLTVQDDEISDHYSVYFTMKPDDQNIDE</sequence>
<gene>
    <name evidence="3" type="ORF">FSCOSCO3_A027930</name>
</gene>
<keyword evidence="4" id="KW-1185">Reference proteome</keyword>
<feature type="compositionally biased region" description="Basic and acidic residues" evidence="1">
    <location>
        <begin position="131"/>
        <end position="140"/>
    </location>
</feature>
<feature type="region of interest" description="Disordered" evidence="1">
    <location>
        <begin position="109"/>
        <end position="145"/>
    </location>
</feature>
<dbReference type="EMBL" id="CAWUFR010000526">
    <property type="protein sequence ID" value="CAK6978911.1"/>
    <property type="molecule type" value="Genomic_DNA"/>
</dbReference>
<evidence type="ECO:0000313" key="3">
    <source>
        <dbReference type="EMBL" id="CAK6978911.1"/>
    </source>
</evidence>
<organism evidence="3 4">
    <name type="scientific">Scomber scombrus</name>
    <name type="common">Atlantic mackerel</name>
    <name type="synonym">Scomber vernalis</name>
    <dbReference type="NCBI Taxonomy" id="13677"/>
    <lineage>
        <taxon>Eukaryota</taxon>
        <taxon>Metazoa</taxon>
        <taxon>Chordata</taxon>
        <taxon>Craniata</taxon>
        <taxon>Vertebrata</taxon>
        <taxon>Euteleostomi</taxon>
        <taxon>Actinopterygii</taxon>
        <taxon>Neopterygii</taxon>
        <taxon>Teleostei</taxon>
        <taxon>Neoteleostei</taxon>
        <taxon>Acanthomorphata</taxon>
        <taxon>Pelagiaria</taxon>
        <taxon>Scombriformes</taxon>
        <taxon>Scombridae</taxon>
        <taxon>Scomber</taxon>
    </lineage>
</organism>
<reference evidence="3 4" key="1">
    <citation type="submission" date="2024-01" db="EMBL/GenBank/DDBJ databases">
        <authorList>
            <person name="Alioto T."/>
            <person name="Alioto T."/>
            <person name="Gomez Garrido J."/>
        </authorList>
    </citation>
    <scope>NUCLEOTIDE SEQUENCE [LARGE SCALE GENOMIC DNA]</scope>
</reference>
<feature type="region of interest" description="Disordered" evidence="1">
    <location>
        <begin position="1"/>
        <end position="82"/>
    </location>
</feature>
<dbReference type="InterPro" id="IPR036691">
    <property type="entry name" value="Endo/exonu/phosph_ase_sf"/>
</dbReference>
<dbReference type="Proteomes" id="UP001314229">
    <property type="component" value="Unassembled WGS sequence"/>
</dbReference>